<dbReference type="PRINTS" id="PR00722">
    <property type="entry name" value="CHYMOTRYPSIN"/>
</dbReference>
<gene>
    <name evidence="9" type="ORF">g.1212</name>
</gene>
<dbReference type="InterPro" id="IPR009003">
    <property type="entry name" value="Peptidase_S1_PA"/>
</dbReference>
<dbReference type="SUPFAM" id="SSF50494">
    <property type="entry name" value="Trypsin-like serine proteases"/>
    <property type="match status" value="1"/>
</dbReference>
<dbReference type="InterPro" id="IPR043504">
    <property type="entry name" value="Peptidase_S1_PA_chymotrypsin"/>
</dbReference>
<keyword evidence="3" id="KW-0378">Hydrolase</keyword>
<evidence type="ECO:0000313" key="9">
    <source>
        <dbReference type="EMBL" id="JAS29674.1"/>
    </source>
</evidence>
<dbReference type="Gene3D" id="2.40.10.10">
    <property type="entry name" value="Trypsin-like serine proteases"/>
    <property type="match status" value="1"/>
</dbReference>
<keyword evidence="6" id="KW-0325">Glycoprotein</keyword>
<protein>
    <recommendedName>
        <fullName evidence="8">Peptidase S1 domain-containing protein</fullName>
    </recommendedName>
</protein>
<dbReference type="FunFam" id="2.40.10.10:FF:000013">
    <property type="entry name" value="Coagulation factor X"/>
    <property type="match status" value="1"/>
</dbReference>
<dbReference type="GO" id="GO:0006508">
    <property type="term" value="P:proteolysis"/>
    <property type="evidence" value="ECO:0007669"/>
    <property type="project" value="InterPro"/>
</dbReference>
<sequence>KMYTILGPAWLCVQFVVIVSGNRTFQDSALMTASYITKKFQQIDQLSEQTENIKDSEPRLDHFTLWSNWSTCHNKSCTQVRTRHCKKKFNCYGSILKEERPCTRTKRKSCTKAPVHCHKQRHKKRKPSFHIVKEDGLKSIEKVGQGLGRRGKKRVILKGVRKRAYSRWSQWTTCTKSCLTQRYRWCRRPIICGTDVIRETAFCFQEGTYCQMLANKMGHQATDRINNIAILSKEKNKENQVGRPYIHPSLITNNSNSIDHECGLVKNVPNNMWNKLRIIGGRPAHPGSWPWQIAVLDRFKEAFCGGTLVAPQWVLTAAHCVDKTRYVRLGEHDLIEKEGTELELRVKKAFTHPEYDPDTVDNDIALLRLPSPVKLNKYHGIACLP</sequence>
<dbReference type="InterPro" id="IPR001314">
    <property type="entry name" value="Peptidase_S1A"/>
</dbReference>
<dbReference type="SMART" id="SM00209">
    <property type="entry name" value="TSP1"/>
    <property type="match status" value="2"/>
</dbReference>
<feature type="non-terminal residue" evidence="9">
    <location>
        <position position="385"/>
    </location>
</feature>
<keyword evidence="2" id="KW-0964">Secreted</keyword>
<dbReference type="EMBL" id="GEDC01007624">
    <property type="protein sequence ID" value="JAS29674.1"/>
    <property type="molecule type" value="Transcribed_RNA"/>
</dbReference>
<dbReference type="CDD" id="cd00190">
    <property type="entry name" value="Tryp_SPc"/>
    <property type="match status" value="1"/>
</dbReference>
<dbReference type="PANTHER" id="PTHR24252">
    <property type="entry name" value="ACROSIN-RELATED"/>
    <property type="match status" value="1"/>
</dbReference>
<feature type="signal peptide" evidence="7">
    <location>
        <begin position="1"/>
        <end position="21"/>
    </location>
</feature>
<keyword evidence="4" id="KW-0106">Calcium</keyword>
<name>A0A1B6DVH1_9HEMI</name>
<comment type="subcellular location">
    <subcellularLocation>
        <location evidence="1">Secreted</location>
    </subcellularLocation>
</comment>
<dbReference type="Pfam" id="PF00089">
    <property type="entry name" value="Trypsin"/>
    <property type="match status" value="1"/>
</dbReference>
<evidence type="ECO:0000256" key="4">
    <source>
        <dbReference type="ARBA" id="ARBA00022837"/>
    </source>
</evidence>
<dbReference type="AlphaFoldDB" id="A0A1B6DVH1"/>
<evidence type="ECO:0000256" key="5">
    <source>
        <dbReference type="ARBA" id="ARBA00023157"/>
    </source>
</evidence>
<feature type="chain" id="PRO_5008581551" description="Peptidase S1 domain-containing protein" evidence="7">
    <location>
        <begin position="22"/>
        <end position="385"/>
    </location>
</feature>
<dbReference type="InterPro" id="IPR018114">
    <property type="entry name" value="TRYPSIN_HIS"/>
</dbReference>
<reference evidence="9" key="1">
    <citation type="submission" date="2015-12" db="EMBL/GenBank/DDBJ databases">
        <title>De novo transcriptome assembly of four potential Pierce s Disease insect vectors from Arizona vineyards.</title>
        <authorList>
            <person name="Tassone E.E."/>
        </authorList>
    </citation>
    <scope>NUCLEOTIDE SEQUENCE</scope>
</reference>
<dbReference type="InterPro" id="IPR000884">
    <property type="entry name" value="TSP1_rpt"/>
</dbReference>
<evidence type="ECO:0000256" key="1">
    <source>
        <dbReference type="ARBA" id="ARBA00004613"/>
    </source>
</evidence>
<accession>A0A1B6DVH1</accession>
<feature type="non-terminal residue" evidence="9">
    <location>
        <position position="1"/>
    </location>
</feature>
<keyword evidence="7" id="KW-0732">Signal</keyword>
<evidence type="ECO:0000256" key="3">
    <source>
        <dbReference type="ARBA" id="ARBA00022801"/>
    </source>
</evidence>
<dbReference type="GO" id="GO:0005576">
    <property type="term" value="C:extracellular region"/>
    <property type="evidence" value="ECO:0007669"/>
    <property type="project" value="UniProtKB-SubCell"/>
</dbReference>
<dbReference type="PROSITE" id="PS00134">
    <property type="entry name" value="TRYPSIN_HIS"/>
    <property type="match status" value="1"/>
</dbReference>
<keyword evidence="5" id="KW-1015">Disulfide bond</keyword>
<dbReference type="PANTHER" id="PTHR24252:SF7">
    <property type="entry name" value="HYALIN"/>
    <property type="match status" value="1"/>
</dbReference>
<dbReference type="SMART" id="SM00020">
    <property type="entry name" value="Tryp_SPc"/>
    <property type="match status" value="1"/>
</dbReference>
<evidence type="ECO:0000256" key="7">
    <source>
        <dbReference type="SAM" id="SignalP"/>
    </source>
</evidence>
<evidence type="ECO:0000256" key="6">
    <source>
        <dbReference type="ARBA" id="ARBA00023180"/>
    </source>
</evidence>
<feature type="domain" description="Peptidase S1" evidence="8">
    <location>
        <begin position="278"/>
        <end position="385"/>
    </location>
</feature>
<evidence type="ECO:0000256" key="2">
    <source>
        <dbReference type="ARBA" id="ARBA00022525"/>
    </source>
</evidence>
<evidence type="ECO:0000259" key="8">
    <source>
        <dbReference type="PROSITE" id="PS50240"/>
    </source>
</evidence>
<proteinExistence type="predicted"/>
<dbReference type="InterPro" id="IPR001254">
    <property type="entry name" value="Trypsin_dom"/>
</dbReference>
<dbReference type="GO" id="GO:0004252">
    <property type="term" value="F:serine-type endopeptidase activity"/>
    <property type="evidence" value="ECO:0007669"/>
    <property type="project" value="InterPro"/>
</dbReference>
<organism evidence="9">
    <name type="scientific">Clastoptera arizonana</name>
    <name type="common">Arizona spittle bug</name>
    <dbReference type="NCBI Taxonomy" id="38151"/>
    <lineage>
        <taxon>Eukaryota</taxon>
        <taxon>Metazoa</taxon>
        <taxon>Ecdysozoa</taxon>
        <taxon>Arthropoda</taxon>
        <taxon>Hexapoda</taxon>
        <taxon>Insecta</taxon>
        <taxon>Pterygota</taxon>
        <taxon>Neoptera</taxon>
        <taxon>Paraneoptera</taxon>
        <taxon>Hemiptera</taxon>
        <taxon>Auchenorrhyncha</taxon>
        <taxon>Cercopoidea</taxon>
        <taxon>Clastopteridae</taxon>
        <taxon>Clastoptera</taxon>
    </lineage>
</organism>
<dbReference type="PROSITE" id="PS50240">
    <property type="entry name" value="TRYPSIN_DOM"/>
    <property type="match status" value="1"/>
</dbReference>